<dbReference type="InterPro" id="IPR007387">
    <property type="entry name" value="TRAP_DctQ"/>
</dbReference>
<keyword evidence="7 9" id="KW-0472">Membrane</keyword>
<comment type="function">
    <text evidence="9">Part of the tripartite ATP-independent periplasmic (TRAP) transport system.</text>
</comment>
<organism evidence="12 13">
    <name type="scientific">Rhabdonatronobacter sediminivivens</name>
    <dbReference type="NCBI Taxonomy" id="2743469"/>
    <lineage>
        <taxon>Bacteria</taxon>
        <taxon>Pseudomonadati</taxon>
        <taxon>Pseudomonadota</taxon>
        <taxon>Alphaproteobacteria</taxon>
        <taxon>Rhodobacterales</taxon>
        <taxon>Paracoccaceae</taxon>
        <taxon>Rhabdonatronobacter</taxon>
    </lineage>
</organism>
<keyword evidence="13" id="KW-1185">Reference proteome</keyword>
<feature type="transmembrane region" description="Helical" evidence="9">
    <location>
        <begin position="31"/>
        <end position="49"/>
    </location>
</feature>
<comment type="caution">
    <text evidence="9">Lacks conserved residue(s) required for the propagation of feature annotation.</text>
</comment>
<reference evidence="12 13" key="1">
    <citation type="journal article" date="2000" name="Arch. Microbiol.">
        <title>Rhodobaca bogoriensis gen. nov. and sp. nov., an alkaliphilic purple nonsulfur bacterium from African Rift Valley soda lakes.</title>
        <authorList>
            <person name="Milford A.D."/>
            <person name="Achenbach L.A."/>
            <person name="Jung D.O."/>
            <person name="Madigan M.T."/>
        </authorList>
    </citation>
    <scope>NUCLEOTIDE SEQUENCE [LARGE SCALE GENOMIC DNA]</scope>
    <source>
        <strain evidence="12 13">2376</strain>
    </source>
</reference>
<evidence type="ECO:0000313" key="12">
    <source>
        <dbReference type="EMBL" id="NYS23792.1"/>
    </source>
</evidence>
<keyword evidence="2 9" id="KW-0813">Transport</keyword>
<dbReference type="PANTHER" id="PTHR35011:SF4">
    <property type="entry name" value="SLL1102 PROTEIN"/>
    <property type="match status" value="1"/>
</dbReference>
<sequence length="348" mass="38634">MALRETLGTVGGILSLAAAFWLVVLPSDSTMIFATVGVLVLGLVASTFLRGNPAVFAAASVLGWFSVMFAQPFALTTREINALRRVANRGDEQAEALLAYYEVMTPYAPYLMLALTVIILGMFGYGMARGRLTVFHNMLDASNGLATFLTRVGVTAAVVLLSALIFAIMYDVIQRQYLGYNPQWTRTDWYRMFSATRVQEMEWHLHAALFLFCLGYAYVKDAHVRIELVRDTLRPRTRVWIELAGCLLFMVPYCYVVMQYGIENAMRSWNIGEGSAAQTGLPNRFVIKAMLPLGFALIALAGMSVALKCMVYLFGPPSLKSQSNYYAYSHQNPAPPEESELPPQAQAR</sequence>
<evidence type="ECO:0000256" key="4">
    <source>
        <dbReference type="ARBA" id="ARBA00022519"/>
    </source>
</evidence>
<dbReference type="RefSeq" id="WP_179904498.1">
    <property type="nucleotide sequence ID" value="NZ_JACBXS010000003.1"/>
</dbReference>
<dbReference type="GO" id="GO:0022857">
    <property type="term" value="F:transmembrane transporter activity"/>
    <property type="evidence" value="ECO:0007669"/>
    <property type="project" value="UniProtKB-UniRule"/>
</dbReference>
<evidence type="ECO:0000256" key="2">
    <source>
        <dbReference type="ARBA" id="ARBA00022448"/>
    </source>
</evidence>
<evidence type="ECO:0000256" key="5">
    <source>
        <dbReference type="ARBA" id="ARBA00022692"/>
    </source>
</evidence>
<dbReference type="Pfam" id="PF04290">
    <property type="entry name" value="DctQ"/>
    <property type="match status" value="1"/>
</dbReference>
<feature type="transmembrane region" description="Helical" evidence="9">
    <location>
        <begin position="239"/>
        <end position="262"/>
    </location>
</feature>
<dbReference type="InterPro" id="IPR055348">
    <property type="entry name" value="DctQ"/>
</dbReference>
<protein>
    <recommendedName>
        <fullName evidence="9">TRAP transporter small permease protein</fullName>
    </recommendedName>
</protein>
<accession>A0A7Z0HXC6</accession>
<feature type="transmembrane region" description="Helical" evidence="9">
    <location>
        <begin position="148"/>
        <end position="170"/>
    </location>
</feature>
<keyword evidence="4 9" id="KW-0997">Cell inner membrane</keyword>
<comment type="similarity">
    <text evidence="8 9">Belongs to the TRAP transporter small permease family.</text>
</comment>
<keyword evidence="5 9" id="KW-0812">Transmembrane</keyword>
<name>A0A7Z0HXC6_9RHOB</name>
<evidence type="ECO:0000259" key="11">
    <source>
        <dbReference type="Pfam" id="PF04290"/>
    </source>
</evidence>
<dbReference type="Proteomes" id="UP000529417">
    <property type="component" value="Unassembled WGS sequence"/>
</dbReference>
<evidence type="ECO:0000256" key="9">
    <source>
        <dbReference type="RuleBase" id="RU369079"/>
    </source>
</evidence>
<keyword evidence="3" id="KW-1003">Cell membrane</keyword>
<dbReference type="EMBL" id="JACBXS010000003">
    <property type="protein sequence ID" value="NYS23792.1"/>
    <property type="molecule type" value="Genomic_DNA"/>
</dbReference>
<keyword evidence="6 9" id="KW-1133">Transmembrane helix</keyword>
<comment type="subunit">
    <text evidence="9">The complex comprises the extracytoplasmic solute receptor protein and the two transmembrane proteins.</text>
</comment>
<proteinExistence type="inferred from homology"/>
<feature type="transmembrane region" description="Helical" evidence="9">
    <location>
        <begin position="56"/>
        <end position="75"/>
    </location>
</feature>
<feature type="transmembrane region" description="Helical" evidence="9">
    <location>
        <begin position="203"/>
        <end position="219"/>
    </location>
</feature>
<evidence type="ECO:0000256" key="6">
    <source>
        <dbReference type="ARBA" id="ARBA00022989"/>
    </source>
</evidence>
<dbReference type="PANTHER" id="PTHR35011">
    <property type="entry name" value="2,3-DIKETO-L-GULONATE TRAP TRANSPORTER SMALL PERMEASE PROTEIN YIAM"/>
    <property type="match status" value="1"/>
</dbReference>
<feature type="region of interest" description="Disordered" evidence="10">
    <location>
        <begin position="329"/>
        <end position="348"/>
    </location>
</feature>
<evidence type="ECO:0000256" key="3">
    <source>
        <dbReference type="ARBA" id="ARBA00022475"/>
    </source>
</evidence>
<feature type="transmembrane region" description="Helical" evidence="9">
    <location>
        <begin position="107"/>
        <end position="128"/>
    </location>
</feature>
<comment type="caution">
    <text evidence="12">The sequence shown here is derived from an EMBL/GenBank/DDBJ whole genome shotgun (WGS) entry which is preliminary data.</text>
</comment>
<feature type="transmembrane region" description="Helical" evidence="9">
    <location>
        <begin position="289"/>
        <end position="314"/>
    </location>
</feature>
<evidence type="ECO:0000256" key="8">
    <source>
        <dbReference type="ARBA" id="ARBA00038436"/>
    </source>
</evidence>
<feature type="transmembrane region" description="Helical" evidence="9">
    <location>
        <begin position="7"/>
        <end position="25"/>
    </location>
</feature>
<evidence type="ECO:0000256" key="1">
    <source>
        <dbReference type="ARBA" id="ARBA00004429"/>
    </source>
</evidence>
<comment type="subcellular location">
    <subcellularLocation>
        <location evidence="1 9">Cell inner membrane</location>
        <topology evidence="1 9">Multi-pass membrane protein</topology>
    </subcellularLocation>
</comment>
<evidence type="ECO:0000313" key="13">
    <source>
        <dbReference type="Proteomes" id="UP000529417"/>
    </source>
</evidence>
<gene>
    <name evidence="12" type="ORF">HUK65_02225</name>
</gene>
<evidence type="ECO:0000256" key="7">
    <source>
        <dbReference type="ARBA" id="ARBA00023136"/>
    </source>
</evidence>
<feature type="domain" description="Tripartite ATP-independent periplasmic transporters DctQ component" evidence="11">
    <location>
        <begin position="168"/>
        <end position="304"/>
    </location>
</feature>
<dbReference type="AlphaFoldDB" id="A0A7Z0HXC6"/>
<evidence type="ECO:0000256" key="10">
    <source>
        <dbReference type="SAM" id="MobiDB-lite"/>
    </source>
</evidence>
<dbReference type="GO" id="GO:0005886">
    <property type="term" value="C:plasma membrane"/>
    <property type="evidence" value="ECO:0007669"/>
    <property type="project" value="UniProtKB-SubCell"/>
</dbReference>